<gene>
    <name evidence="2" type="ORF">GSM42_05000</name>
</gene>
<name>A0A6I4VTD1_9BACL</name>
<comment type="caution">
    <text evidence="2">The sequence shown here is derived from an EMBL/GenBank/DDBJ whole genome shotgun (WGS) entry which is preliminary data.</text>
</comment>
<evidence type="ECO:0000313" key="3">
    <source>
        <dbReference type="Proteomes" id="UP000430692"/>
    </source>
</evidence>
<reference evidence="2 3" key="1">
    <citation type="submission" date="2019-12" db="EMBL/GenBank/DDBJ databases">
        <title>Whole-genome analyses of novel actinobacteria.</title>
        <authorList>
            <person name="Sahin N."/>
            <person name="Saygin H."/>
        </authorList>
    </citation>
    <scope>NUCLEOTIDE SEQUENCE [LARGE SCALE GENOMIC DNA]</scope>
    <source>
        <strain evidence="2 3">KC615</strain>
    </source>
</reference>
<sequence>MLIFFANITGKLAGVEAITTIRIIGIGSIFPAFFGFWHQNKSSCLPI</sequence>
<keyword evidence="1" id="KW-0812">Transmembrane</keyword>
<evidence type="ECO:0000313" key="2">
    <source>
        <dbReference type="EMBL" id="MXQ53100.1"/>
    </source>
</evidence>
<protein>
    <submittedName>
        <fullName evidence="2">Uncharacterized protein</fullName>
    </submittedName>
</protein>
<evidence type="ECO:0000256" key="1">
    <source>
        <dbReference type="SAM" id="Phobius"/>
    </source>
</evidence>
<keyword evidence="3" id="KW-1185">Reference proteome</keyword>
<dbReference type="AlphaFoldDB" id="A0A6I4VTD1"/>
<accession>A0A6I4VTD1</accession>
<dbReference type="EMBL" id="WUUL01000002">
    <property type="protein sequence ID" value="MXQ53100.1"/>
    <property type="molecule type" value="Genomic_DNA"/>
</dbReference>
<proteinExistence type="predicted"/>
<organism evidence="2 3">
    <name type="scientific">Shimazuella alba</name>
    <dbReference type="NCBI Taxonomy" id="2690964"/>
    <lineage>
        <taxon>Bacteria</taxon>
        <taxon>Bacillati</taxon>
        <taxon>Bacillota</taxon>
        <taxon>Bacilli</taxon>
        <taxon>Bacillales</taxon>
        <taxon>Thermoactinomycetaceae</taxon>
        <taxon>Shimazuella</taxon>
    </lineage>
</organism>
<keyword evidence="1" id="KW-0472">Membrane</keyword>
<keyword evidence="1" id="KW-1133">Transmembrane helix</keyword>
<feature type="transmembrane region" description="Helical" evidence="1">
    <location>
        <begin position="12"/>
        <end position="37"/>
    </location>
</feature>
<dbReference type="RefSeq" id="WP_160800429.1">
    <property type="nucleotide sequence ID" value="NZ_WUUL01000002.1"/>
</dbReference>
<dbReference type="Proteomes" id="UP000430692">
    <property type="component" value="Unassembled WGS sequence"/>
</dbReference>